<name>A0A1I2SLL3_9GAMM</name>
<dbReference type="AlphaFoldDB" id="A0A1I2SLL3"/>
<sequence length="83" mass="9149">MMMLAGKVRPISLTLRVLLFVSLAIGFSLFLTASLVISSVNQHFMQQDAAELQVITQSIENVLMQSNQTLKSSAVQSNAVQYF</sequence>
<feature type="domain" description="CusS-like sensor" evidence="1">
    <location>
        <begin position="9"/>
        <end position="72"/>
    </location>
</feature>
<reference evidence="3" key="1">
    <citation type="submission" date="2016-10" db="EMBL/GenBank/DDBJ databases">
        <authorList>
            <person name="Varghese N."/>
            <person name="Submissions S."/>
        </authorList>
    </citation>
    <scope>NUCLEOTIDE SEQUENCE [LARGE SCALE GENOMIC DNA]</scope>
    <source>
        <strain evidence="3">CGMCC 1.10971</strain>
    </source>
</reference>
<gene>
    <name evidence="2" type="ORF">SAMN05216175_10871</name>
</gene>
<evidence type="ECO:0000259" key="1">
    <source>
        <dbReference type="Pfam" id="PF21085"/>
    </source>
</evidence>
<dbReference type="Pfam" id="PF21085">
    <property type="entry name" value="CusS"/>
    <property type="match status" value="1"/>
</dbReference>
<keyword evidence="2" id="KW-0418">Kinase</keyword>
<accession>A0A1I2SLL3</accession>
<evidence type="ECO:0000313" key="2">
    <source>
        <dbReference type="EMBL" id="SFG53624.1"/>
    </source>
</evidence>
<dbReference type="RefSeq" id="WP_090728461.1">
    <property type="nucleotide sequence ID" value="NZ_FOOU01000008.1"/>
</dbReference>
<keyword evidence="3" id="KW-1185">Reference proteome</keyword>
<dbReference type="Proteomes" id="UP000198623">
    <property type="component" value="Unassembled WGS sequence"/>
</dbReference>
<dbReference type="EMBL" id="FOOU01000008">
    <property type="protein sequence ID" value="SFG53624.1"/>
    <property type="molecule type" value="Genomic_DNA"/>
</dbReference>
<dbReference type="STRING" id="1045558.SAMN05216175_10871"/>
<evidence type="ECO:0000313" key="3">
    <source>
        <dbReference type="Proteomes" id="UP000198623"/>
    </source>
</evidence>
<protein>
    <submittedName>
        <fullName evidence="2">Two-component system, OmpR family, heavy metal sensor histidine kinase CusS</fullName>
    </submittedName>
</protein>
<dbReference type="GO" id="GO:0016301">
    <property type="term" value="F:kinase activity"/>
    <property type="evidence" value="ECO:0007669"/>
    <property type="project" value="UniProtKB-KW"/>
</dbReference>
<proteinExistence type="predicted"/>
<organism evidence="2 3">
    <name type="scientific">Neptunomonas qingdaonensis</name>
    <dbReference type="NCBI Taxonomy" id="1045558"/>
    <lineage>
        <taxon>Bacteria</taxon>
        <taxon>Pseudomonadati</taxon>
        <taxon>Pseudomonadota</taxon>
        <taxon>Gammaproteobacteria</taxon>
        <taxon>Oceanospirillales</taxon>
        <taxon>Oceanospirillaceae</taxon>
        <taxon>Neptunomonas</taxon>
    </lineage>
</organism>
<keyword evidence="2" id="KW-0808">Transferase</keyword>
<dbReference type="InterPro" id="IPR048590">
    <property type="entry name" value="CusS-like_sensor"/>
</dbReference>